<feature type="domain" description="Reverse transcriptase" evidence="10">
    <location>
        <begin position="53"/>
        <end position="292"/>
    </location>
</feature>
<keyword evidence="3 11" id="KW-0548">Nucleotidyltransferase</keyword>
<keyword evidence="12" id="KW-1185">Reference proteome</keyword>
<evidence type="ECO:0000256" key="3">
    <source>
        <dbReference type="ARBA" id="ARBA00022695"/>
    </source>
</evidence>
<comment type="similarity">
    <text evidence="8">Belongs to the bacterial reverse transcriptase family.</text>
</comment>
<evidence type="ECO:0000256" key="5">
    <source>
        <dbReference type="ARBA" id="ARBA00022842"/>
    </source>
</evidence>
<evidence type="ECO:0000256" key="7">
    <source>
        <dbReference type="ARBA" id="ARBA00023118"/>
    </source>
</evidence>
<evidence type="ECO:0000256" key="2">
    <source>
        <dbReference type="ARBA" id="ARBA00022679"/>
    </source>
</evidence>
<sequence>MGEPKSMEKPFSISKWLVWEAYQRVKANRGAPGVDGCSIEDFEADLENNLYRIWNRMSSGSYFPPPVLAVEIPKSHGGVRVLGVPTVADRIAQTVVAMELEKRVEPKFHPDSYGYRPRRSALDAVGTCRQRCWEYDWAVDLDIQKFFDSVDHSLMVKAVETNTDQPWVVLYVKRWLVAPIQHPDGSLHEREKGTPQGSAVSPVLANLFLHYAFDMWMARNFPAVRFERYVDDAVVHCADLPQAKMLRDAIGQRMVEVGLQLHPDKTRIVYCKDSNRRGDYPNVWFTFLGYTFRPRRARNKRRGVRFTSFQPAMSREKLVEKGREVRGWRLHRRPNDTLEDLAAAINPIVRGWMTYWGRYYRTEMDPLLKRINTYLMRWARKKYKRLRGFKRLKAWWKGVTQRDSGLFAHWAWTHRFHPTGW</sequence>
<dbReference type="InterPro" id="IPR043502">
    <property type="entry name" value="DNA/RNA_pol_sf"/>
</dbReference>
<dbReference type="InterPro" id="IPR051083">
    <property type="entry name" value="GrpII_Intron_Splice-Mob/Def"/>
</dbReference>
<keyword evidence="7" id="KW-0051">Antiviral defense</keyword>
<dbReference type="Pfam" id="PF00078">
    <property type="entry name" value="RVT_1"/>
    <property type="match status" value="1"/>
</dbReference>
<dbReference type="NCBIfam" id="TIGR04416">
    <property type="entry name" value="group_II_RT_mat"/>
    <property type="match status" value="1"/>
</dbReference>
<dbReference type="CDD" id="cd01651">
    <property type="entry name" value="RT_G2_intron"/>
    <property type="match status" value="1"/>
</dbReference>
<evidence type="ECO:0000256" key="9">
    <source>
        <dbReference type="ARBA" id="ARBA00048173"/>
    </source>
</evidence>
<keyword evidence="4" id="KW-0479">Metal-binding</keyword>
<dbReference type="Pfam" id="PF08388">
    <property type="entry name" value="GIIM"/>
    <property type="match status" value="1"/>
</dbReference>
<reference evidence="11 12" key="1">
    <citation type="submission" date="2024-10" db="EMBL/GenBank/DDBJ databases">
        <authorList>
            <person name="Topkara A.R."/>
            <person name="Saygin H."/>
        </authorList>
    </citation>
    <scope>NUCLEOTIDE SEQUENCE [LARGE SCALE GENOMIC DNA]</scope>
    <source>
        <strain evidence="11 12">M3C6</strain>
    </source>
</reference>
<keyword evidence="2 11" id="KW-0808">Transferase</keyword>
<dbReference type="InterPro" id="IPR013597">
    <property type="entry name" value="Mat_intron_G2"/>
</dbReference>
<dbReference type="EMBL" id="JBICRM010000011">
    <property type="protein sequence ID" value="MFG1705389.1"/>
    <property type="molecule type" value="Genomic_DNA"/>
</dbReference>
<evidence type="ECO:0000256" key="1">
    <source>
        <dbReference type="ARBA" id="ARBA00012493"/>
    </source>
</evidence>
<evidence type="ECO:0000256" key="4">
    <source>
        <dbReference type="ARBA" id="ARBA00022723"/>
    </source>
</evidence>
<dbReference type="EC" id="2.7.7.49" evidence="1"/>
<dbReference type="SUPFAM" id="SSF56672">
    <property type="entry name" value="DNA/RNA polymerases"/>
    <property type="match status" value="1"/>
</dbReference>
<dbReference type="InterPro" id="IPR000123">
    <property type="entry name" value="Reverse_transcriptase_msDNA"/>
</dbReference>
<gene>
    <name evidence="11" type="primary">ltrA</name>
    <name evidence="11" type="ORF">ACFLIM_19545</name>
</gene>
<comment type="caution">
    <text evidence="11">The sequence shown here is derived from an EMBL/GenBank/DDBJ whole genome shotgun (WGS) entry which is preliminary data.</text>
</comment>
<accession>A0ABW7AE66</accession>
<organism evidence="11 12">
    <name type="scientific">Nonomuraea marmarensis</name>
    <dbReference type="NCBI Taxonomy" id="3351344"/>
    <lineage>
        <taxon>Bacteria</taxon>
        <taxon>Bacillati</taxon>
        <taxon>Actinomycetota</taxon>
        <taxon>Actinomycetes</taxon>
        <taxon>Streptosporangiales</taxon>
        <taxon>Streptosporangiaceae</taxon>
        <taxon>Nonomuraea</taxon>
    </lineage>
</organism>
<evidence type="ECO:0000256" key="6">
    <source>
        <dbReference type="ARBA" id="ARBA00022918"/>
    </source>
</evidence>
<dbReference type="RefSeq" id="WP_393167362.1">
    <property type="nucleotide sequence ID" value="NZ_JBICRM010000011.1"/>
</dbReference>
<proteinExistence type="inferred from homology"/>
<dbReference type="PANTHER" id="PTHR34047:SF3">
    <property type="entry name" value="BLR2052 PROTEIN"/>
    <property type="match status" value="1"/>
</dbReference>
<keyword evidence="6 11" id="KW-0695">RNA-directed DNA polymerase</keyword>
<keyword evidence="5" id="KW-0460">Magnesium</keyword>
<comment type="catalytic activity">
    <reaction evidence="9">
        <text>DNA(n) + a 2'-deoxyribonucleoside 5'-triphosphate = DNA(n+1) + diphosphate</text>
        <dbReference type="Rhea" id="RHEA:22508"/>
        <dbReference type="Rhea" id="RHEA-COMP:17339"/>
        <dbReference type="Rhea" id="RHEA-COMP:17340"/>
        <dbReference type="ChEBI" id="CHEBI:33019"/>
        <dbReference type="ChEBI" id="CHEBI:61560"/>
        <dbReference type="ChEBI" id="CHEBI:173112"/>
        <dbReference type="EC" id="2.7.7.49"/>
    </reaction>
</comment>
<dbReference type="InterPro" id="IPR000477">
    <property type="entry name" value="RT_dom"/>
</dbReference>
<dbReference type="InterPro" id="IPR030931">
    <property type="entry name" value="Group_II_RT_mat"/>
</dbReference>
<evidence type="ECO:0000313" key="11">
    <source>
        <dbReference type="EMBL" id="MFG1705389.1"/>
    </source>
</evidence>
<dbReference type="PROSITE" id="PS50878">
    <property type="entry name" value="RT_POL"/>
    <property type="match status" value="1"/>
</dbReference>
<evidence type="ECO:0000256" key="8">
    <source>
        <dbReference type="ARBA" id="ARBA00034120"/>
    </source>
</evidence>
<dbReference type="PRINTS" id="PR00866">
    <property type="entry name" value="RNADNAPOLMS"/>
</dbReference>
<dbReference type="GO" id="GO:0003964">
    <property type="term" value="F:RNA-directed DNA polymerase activity"/>
    <property type="evidence" value="ECO:0007669"/>
    <property type="project" value="UniProtKB-KW"/>
</dbReference>
<protein>
    <recommendedName>
        <fullName evidence="1">RNA-directed DNA polymerase</fullName>
        <ecNumber evidence="1">2.7.7.49</ecNumber>
    </recommendedName>
</protein>
<dbReference type="Proteomes" id="UP001603978">
    <property type="component" value="Unassembled WGS sequence"/>
</dbReference>
<name>A0ABW7AE66_9ACTN</name>
<evidence type="ECO:0000259" key="10">
    <source>
        <dbReference type="PROSITE" id="PS50878"/>
    </source>
</evidence>
<evidence type="ECO:0000313" key="12">
    <source>
        <dbReference type="Proteomes" id="UP001603978"/>
    </source>
</evidence>
<dbReference type="PANTHER" id="PTHR34047">
    <property type="entry name" value="NUCLEAR INTRON MATURASE 1, MITOCHONDRIAL-RELATED"/>
    <property type="match status" value="1"/>
</dbReference>